<dbReference type="HOGENOM" id="CLU_3316282_0_0_5"/>
<dbReference type="AlphaFoldDB" id="W8S480"/>
<organism evidence="1 2">
    <name type="scientific">Roseicyclus elongatus DSM 19469</name>
    <dbReference type="NCBI Taxonomy" id="1294273"/>
    <lineage>
        <taxon>Bacteria</taxon>
        <taxon>Pseudomonadati</taxon>
        <taxon>Pseudomonadota</taxon>
        <taxon>Alphaproteobacteria</taxon>
        <taxon>Rhodobacterales</taxon>
        <taxon>Roseobacteraceae</taxon>
        <taxon>Roseicyclus</taxon>
    </lineage>
</organism>
<keyword evidence="1" id="KW-0067">ATP-binding</keyword>
<dbReference type="GO" id="GO:0005524">
    <property type="term" value="F:ATP binding"/>
    <property type="evidence" value="ECO:0007669"/>
    <property type="project" value="UniProtKB-KW"/>
</dbReference>
<sequence length="39" mass="4476">MLDQSPDAAAVLPDRYDGPILEIENLSISFFTRLREILR</sequence>
<dbReference type="Proteomes" id="UP000019593">
    <property type="component" value="Chromosome"/>
</dbReference>
<dbReference type="PATRIC" id="fig|1294273.3.peg.2652"/>
<evidence type="ECO:0000313" key="2">
    <source>
        <dbReference type="Proteomes" id="UP000019593"/>
    </source>
</evidence>
<keyword evidence="2" id="KW-1185">Reference proteome</keyword>
<reference evidence="1 2" key="1">
    <citation type="submission" date="2013-03" db="EMBL/GenBank/DDBJ databases">
        <authorList>
            <person name="Fiebig A."/>
            <person name="Goeker M."/>
            <person name="Klenk H.-P.P."/>
        </authorList>
    </citation>
    <scope>NUCLEOTIDE SEQUENCE [LARGE SCALE GENOMIC DNA]</scope>
    <source>
        <strain evidence="2">DSM 19469</strain>
    </source>
</reference>
<evidence type="ECO:0000313" key="1">
    <source>
        <dbReference type="EMBL" id="AHM04987.1"/>
    </source>
</evidence>
<dbReference type="EMBL" id="CP004372">
    <property type="protein sequence ID" value="AHM04987.1"/>
    <property type="molecule type" value="Genomic_DNA"/>
</dbReference>
<dbReference type="KEGG" id="red:roselon_02688"/>
<gene>
    <name evidence="1" type="ORF">roselon_02688</name>
</gene>
<accession>W8S480</accession>
<name>W8S480_9RHOB</name>
<protein>
    <submittedName>
        <fullName evidence="1">Oligopeptide/dipeptide ABC transporter, ATP-binding protein</fullName>
    </submittedName>
</protein>
<proteinExistence type="predicted"/>
<keyword evidence="1" id="KW-0547">Nucleotide-binding</keyword>